<sequence>REILNICPKIPGQEFYEPPSEEETLSFIREFGHSGEIKLITDVNVDHLHQPWRAFATIINKCLSGKVFVYGALLPRAMMNQAMLDSNSYKTYYAIATGAKPPKPKKIQTKSDSTISSEETSSKKKPAKAKKDAFPTKKPTTKP</sequence>
<gene>
    <name evidence="2" type="ORF">Tci_903607</name>
</gene>
<dbReference type="AlphaFoldDB" id="A0A699VD05"/>
<protein>
    <submittedName>
        <fullName evidence="2">Uncharacterized protein</fullName>
    </submittedName>
</protein>
<feature type="region of interest" description="Disordered" evidence="1">
    <location>
        <begin position="99"/>
        <end position="143"/>
    </location>
</feature>
<dbReference type="EMBL" id="BKCJ011416070">
    <property type="protein sequence ID" value="GFD31638.1"/>
    <property type="molecule type" value="Genomic_DNA"/>
</dbReference>
<name>A0A699VD05_TANCI</name>
<proteinExistence type="predicted"/>
<accession>A0A699VD05</accession>
<reference evidence="2" key="1">
    <citation type="journal article" date="2019" name="Sci. Rep.">
        <title>Draft genome of Tanacetum cinerariifolium, the natural source of mosquito coil.</title>
        <authorList>
            <person name="Yamashiro T."/>
            <person name="Shiraishi A."/>
            <person name="Satake H."/>
            <person name="Nakayama K."/>
        </authorList>
    </citation>
    <scope>NUCLEOTIDE SEQUENCE</scope>
</reference>
<evidence type="ECO:0000256" key="1">
    <source>
        <dbReference type="SAM" id="MobiDB-lite"/>
    </source>
</evidence>
<feature type="compositionally biased region" description="Low complexity" evidence="1">
    <location>
        <begin position="110"/>
        <end position="119"/>
    </location>
</feature>
<feature type="non-terminal residue" evidence="2">
    <location>
        <position position="143"/>
    </location>
</feature>
<feature type="non-terminal residue" evidence="2">
    <location>
        <position position="1"/>
    </location>
</feature>
<evidence type="ECO:0000313" key="2">
    <source>
        <dbReference type="EMBL" id="GFD31638.1"/>
    </source>
</evidence>
<organism evidence="2">
    <name type="scientific">Tanacetum cinerariifolium</name>
    <name type="common">Dalmatian daisy</name>
    <name type="synonym">Chrysanthemum cinerariifolium</name>
    <dbReference type="NCBI Taxonomy" id="118510"/>
    <lineage>
        <taxon>Eukaryota</taxon>
        <taxon>Viridiplantae</taxon>
        <taxon>Streptophyta</taxon>
        <taxon>Embryophyta</taxon>
        <taxon>Tracheophyta</taxon>
        <taxon>Spermatophyta</taxon>
        <taxon>Magnoliopsida</taxon>
        <taxon>eudicotyledons</taxon>
        <taxon>Gunneridae</taxon>
        <taxon>Pentapetalae</taxon>
        <taxon>asterids</taxon>
        <taxon>campanulids</taxon>
        <taxon>Asterales</taxon>
        <taxon>Asteraceae</taxon>
        <taxon>Asteroideae</taxon>
        <taxon>Anthemideae</taxon>
        <taxon>Anthemidinae</taxon>
        <taxon>Tanacetum</taxon>
    </lineage>
</organism>
<comment type="caution">
    <text evidence="2">The sequence shown here is derived from an EMBL/GenBank/DDBJ whole genome shotgun (WGS) entry which is preliminary data.</text>
</comment>